<proteinExistence type="predicted"/>
<feature type="domain" description="Agenet" evidence="1">
    <location>
        <begin position="249"/>
        <end position="305"/>
    </location>
</feature>
<reference evidence="2 3" key="1">
    <citation type="submission" date="2024-02" db="EMBL/GenBank/DDBJ databases">
        <title>de novo genome assembly of Solanum bulbocastanum strain 11H21.</title>
        <authorList>
            <person name="Hosaka A.J."/>
        </authorList>
    </citation>
    <scope>NUCLEOTIDE SEQUENCE [LARGE SCALE GENOMIC DNA]</scope>
    <source>
        <tissue evidence="2">Young leaves</tissue>
    </source>
</reference>
<accession>A0AAN8UBF3</accession>
<evidence type="ECO:0000313" key="3">
    <source>
        <dbReference type="Proteomes" id="UP001371456"/>
    </source>
</evidence>
<dbReference type="Proteomes" id="UP001371456">
    <property type="component" value="Unassembled WGS sequence"/>
</dbReference>
<protein>
    <recommendedName>
        <fullName evidence="1">Agenet domain-containing protein</fullName>
    </recommendedName>
</protein>
<dbReference type="InterPro" id="IPR008395">
    <property type="entry name" value="Agenet-like_dom"/>
</dbReference>
<dbReference type="InterPro" id="IPR014002">
    <property type="entry name" value="Agenet_dom_plant"/>
</dbReference>
<dbReference type="Gene3D" id="2.30.30.140">
    <property type="match status" value="2"/>
</dbReference>
<gene>
    <name evidence="2" type="ORF">RDI58_001189</name>
</gene>
<keyword evidence="3" id="KW-1185">Reference proteome</keyword>
<evidence type="ECO:0000313" key="2">
    <source>
        <dbReference type="EMBL" id="KAK6803405.1"/>
    </source>
</evidence>
<evidence type="ECO:0000259" key="1">
    <source>
        <dbReference type="SMART" id="SM00743"/>
    </source>
</evidence>
<dbReference type="EMBL" id="JBANQN010000001">
    <property type="protein sequence ID" value="KAK6803405.1"/>
    <property type="molecule type" value="Genomic_DNA"/>
</dbReference>
<dbReference type="PANTHER" id="PTHR31917">
    <property type="entry name" value="AGENET DOMAIN-CONTAINING PROTEIN-RELATED"/>
    <property type="match status" value="1"/>
</dbReference>
<dbReference type="AlphaFoldDB" id="A0AAN8UBF3"/>
<dbReference type="CDD" id="cd20405">
    <property type="entry name" value="Tudor_Agenet_AtDUF_rpt1_3"/>
    <property type="match status" value="3"/>
</dbReference>
<feature type="domain" description="Agenet" evidence="1">
    <location>
        <begin position="178"/>
        <end position="246"/>
    </location>
</feature>
<dbReference type="PANTHER" id="PTHR31917:SF147">
    <property type="entry name" value="AGENET DOMAIN-CONTAINING PROTEIN"/>
    <property type="match status" value="1"/>
</dbReference>
<feature type="domain" description="Agenet" evidence="1">
    <location>
        <begin position="343"/>
        <end position="411"/>
    </location>
</feature>
<feature type="domain" description="Agenet" evidence="1">
    <location>
        <begin position="500"/>
        <end position="568"/>
    </location>
</feature>
<feature type="domain" description="Agenet" evidence="1">
    <location>
        <begin position="414"/>
        <end position="470"/>
    </location>
</feature>
<sequence length="712" mass="82982">MPLHTTPQCFNKGDAVEVLKTNPFTIWLPATVLRSTPCKKTRNGQIYVEFQTHYCEESSGCRREYVNAGDVRPAPPPELHRYFKVGDNVEVFYKEKGWRKGKVDDILENSMYFVLLDGVEEEIVKVEQWGLRVYRVWDDGSWLPPLEFQQMPQKNVPEVGQKSRGVKLRIMCSQSWKETFSEGMSVEVKRDKEGCYGSWHTAAIVESVGYDKFLVEYQKLKTVNGSQFLKEEVDASCIRPCPPEIQSFHQFEHLDRVDAWLNDGWWEGHITEVLGGLKYMVCLMTTEEELVFEHSMLRPRQEWVKEKWFTAREFDKTRSSSDMTLKPKELKIRIKCSGRTSKPKFSKGMRVEVRSDEEGYQGSWYTAVIVDSIGEHKFLVEYLTLRTEDESEPLEEKADVSDIRPYPPVIQRIDRFKMLEEVDAWYNEGWWVGLICKIIDGLKYMVYFWTTNEELVFDHFTLRPHQEWIDGKWVMTKKSKLQVKPKLNLKRQNGGVASHTNFCVGAKVEVRSDEEGYQDSWYPAMIVRPLGNGKYLLQYQTLETDDETDLLTEEVDALFIRPSPPVIQQADQFRPLDEVDAWHYGGWCAGQVCKVLVGSNYTVYFRTANEILEFQHSDLRPHQNWLDGEWITAKKGSSIMTRAKYDDIYRLEQAHRRSCTLLVHENIKLCSETFSSCLTCTYGITLSFDMYMNSMINKLGRAKLSSCNYYGF</sequence>
<organism evidence="2 3">
    <name type="scientific">Solanum bulbocastanum</name>
    <name type="common">Wild potato</name>
    <dbReference type="NCBI Taxonomy" id="147425"/>
    <lineage>
        <taxon>Eukaryota</taxon>
        <taxon>Viridiplantae</taxon>
        <taxon>Streptophyta</taxon>
        <taxon>Embryophyta</taxon>
        <taxon>Tracheophyta</taxon>
        <taxon>Spermatophyta</taxon>
        <taxon>Magnoliopsida</taxon>
        <taxon>eudicotyledons</taxon>
        <taxon>Gunneridae</taxon>
        <taxon>Pentapetalae</taxon>
        <taxon>asterids</taxon>
        <taxon>lamiids</taxon>
        <taxon>Solanales</taxon>
        <taxon>Solanaceae</taxon>
        <taxon>Solanoideae</taxon>
        <taxon>Solaneae</taxon>
        <taxon>Solanum</taxon>
    </lineage>
</organism>
<dbReference type="CDD" id="cd20406">
    <property type="entry name" value="Tudor_Agenet_AtDUF_rpt2_4"/>
    <property type="match status" value="4"/>
</dbReference>
<feature type="domain" description="Agenet" evidence="1">
    <location>
        <begin position="81"/>
        <end position="139"/>
    </location>
</feature>
<name>A0AAN8UBF3_SOLBU</name>
<dbReference type="Pfam" id="PF05641">
    <property type="entry name" value="Agenet"/>
    <property type="match status" value="4"/>
</dbReference>
<feature type="domain" description="Agenet" evidence="1">
    <location>
        <begin position="571"/>
        <end position="627"/>
    </location>
</feature>
<comment type="caution">
    <text evidence="2">The sequence shown here is derived from an EMBL/GenBank/DDBJ whole genome shotgun (WGS) entry which is preliminary data.</text>
</comment>
<feature type="domain" description="Agenet" evidence="1">
    <location>
        <begin position="8"/>
        <end position="79"/>
    </location>
</feature>
<dbReference type="SMART" id="SM00743">
    <property type="entry name" value="Agenet"/>
    <property type="match status" value="8"/>
</dbReference>